<evidence type="ECO:0000256" key="1">
    <source>
        <dbReference type="SAM" id="Phobius"/>
    </source>
</evidence>
<proteinExistence type="predicted"/>
<dbReference type="EMBL" id="CP042193">
    <property type="protein sequence ID" value="QDS73285.1"/>
    <property type="molecule type" value="Genomic_DNA"/>
</dbReference>
<dbReference type="AlphaFoldDB" id="A0A517LCB6"/>
<name>A0A517LCB6_9PEZI</name>
<evidence type="ECO:0000313" key="3">
    <source>
        <dbReference type="Proteomes" id="UP000316270"/>
    </source>
</evidence>
<feature type="transmembrane region" description="Helical" evidence="1">
    <location>
        <begin position="38"/>
        <end position="61"/>
    </location>
</feature>
<protein>
    <submittedName>
        <fullName evidence="2">Uncharacterized protein</fullName>
    </submittedName>
</protein>
<keyword evidence="3" id="KW-1185">Reference proteome</keyword>
<reference evidence="2 3" key="1">
    <citation type="submission" date="2019-07" db="EMBL/GenBank/DDBJ databases">
        <title>Finished genome of Venturia effusa.</title>
        <authorList>
            <person name="Young C.A."/>
            <person name="Cox M.P."/>
            <person name="Ganley A.R.D."/>
            <person name="David W.J."/>
        </authorList>
    </citation>
    <scope>NUCLEOTIDE SEQUENCE [LARGE SCALE GENOMIC DNA]</scope>
    <source>
        <strain evidence="3">albino</strain>
    </source>
</reference>
<organism evidence="2 3">
    <name type="scientific">Venturia effusa</name>
    <dbReference type="NCBI Taxonomy" id="50376"/>
    <lineage>
        <taxon>Eukaryota</taxon>
        <taxon>Fungi</taxon>
        <taxon>Dikarya</taxon>
        <taxon>Ascomycota</taxon>
        <taxon>Pezizomycotina</taxon>
        <taxon>Dothideomycetes</taxon>
        <taxon>Pleosporomycetidae</taxon>
        <taxon>Venturiales</taxon>
        <taxon>Venturiaceae</taxon>
        <taxon>Venturia</taxon>
    </lineage>
</organism>
<accession>A0A517LCB6</accession>
<evidence type="ECO:0000313" key="2">
    <source>
        <dbReference type="EMBL" id="QDS73285.1"/>
    </source>
</evidence>
<keyword evidence="1" id="KW-0812">Transmembrane</keyword>
<sequence>MPNIPIQPGNLVKNPTTFSPTMSALLAISEPLKIHDGFAIASATTLFLVNSLLLCIVIVSYMLKRRDKLFRSILDIVLLLSVLAWAAGLACLVTFIVRTDLRSNALVCGIASEFFLVVGGVFLWFGSFIAREGARDERE</sequence>
<keyword evidence="1" id="KW-1133">Transmembrane helix</keyword>
<feature type="transmembrane region" description="Helical" evidence="1">
    <location>
        <begin position="103"/>
        <end position="125"/>
    </location>
</feature>
<gene>
    <name evidence="2" type="ORF">FKW77_005112</name>
</gene>
<feature type="transmembrane region" description="Helical" evidence="1">
    <location>
        <begin position="73"/>
        <end position="97"/>
    </location>
</feature>
<dbReference type="Proteomes" id="UP000316270">
    <property type="component" value="Chromosome 9"/>
</dbReference>
<keyword evidence="1" id="KW-0472">Membrane</keyword>